<keyword evidence="3" id="KW-1185">Reference proteome</keyword>
<evidence type="ECO:0000313" key="3">
    <source>
        <dbReference type="Proteomes" id="UP000279259"/>
    </source>
</evidence>
<feature type="region of interest" description="Disordered" evidence="1">
    <location>
        <begin position="118"/>
        <end position="142"/>
    </location>
</feature>
<dbReference type="Proteomes" id="UP000279259">
    <property type="component" value="Unassembled WGS sequence"/>
</dbReference>
<evidence type="ECO:0000256" key="1">
    <source>
        <dbReference type="SAM" id="MobiDB-lite"/>
    </source>
</evidence>
<evidence type="ECO:0008006" key="4">
    <source>
        <dbReference type="Google" id="ProtNLM"/>
    </source>
</evidence>
<organism evidence="2 3">
    <name type="scientific">Saitozyma podzolica</name>
    <dbReference type="NCBI Taxonomy" id="1890683"/>
    <lineage>
        <taxon>Eukaryota</taxon>
        <taxon>Fungi</taxon>
        <taxon>Dikarya</taxon>
        <taxon>Basidiomycota</taxon>
        <taxon>Agaricomycotina</taxon>
        <taxon>Tremellomycetes</taxon>
        <taxon>Tremellales</taxon>
        <taxon>Trimorphomycetaceae</taxon>
        <taxon>Saitozyma</taxon>
    </lineage>
</organism>
<evidence type="ECO:0000313" key="2">
    <source>
        <dbReference type="EMBL" id="RSH93600.1"/>
    </source>
</evidence>
<dbReference type="SUPFAM" id="SSF51197">
    <property type="entry name" value="Clavaminate synthase-like"/>
    <property type="match status" value="1"/>
</dbReference>
<sequence length="368" mass="42019">MSLSTFIPPDGYRYLTEADVAHFLDHGWLLVPDAINRAYIGRWMADLWDRVGYDPHDESTWHTEYLHLPRHREVRAEEFAPKAWDAVCDLVGGEDRLDEVRERWHGDQFICNFGNADRMRQPTADGQLDPEQEPKRVPERPQDRTTWHIDNDWFRQFLDSSGVALTIVHCFTDILPDGGGTILAEDAIKGVCEFFYNHPEGLDPPDHNACCGHVRGCQRSTTLEAKAGDVILLHGLLPHTNSVNYRNYARVITNPHATLRQPYDLDRSDGEYSLVESVILRAMGRDSIPEYKPIRERLSFYPRTAGFKRAKVQPELDRMIAAATAKGLDESTVDSVYLKGDEALREHEMRNGYDLPIGPNGLNMTQHK</sequence>
<dbReference type="OrthoDB" id="4664297at2759"/>
<proteinExistence type="predicted"/>
<comment type="caution">
    <text evidence="2">The sequence shown here is derived from an EMBL/GenBank/DDBJ whole genome shotgun (WGS) entry which is preliminary data.</text>
</comment>
<dbReference type="Gene3D" id="2.60.120.620">
    <property type="entry name" value="q2cbj1_9rhob like domain"/>
    <property type="match status" value="1"/>
</dbReference>
<dbReference type="AlphaFoldDB" id="A0A427YRA1"/>
<gene>
    <name evidence="2" type="ORF">EHS25_006245</name>
</gene>
<accession>A0A427YRA1</accession>
<name>A0A427YRA1_9TREE</name>
<feature type="compositionally biased region" description="Basic and acidic residues" evidence="1">
    <location>
        <begin position="132"/>
        <end position="142"/>
    </location>
</feature>
<dbReference type="EMBL" id="RSCD01000003">
    <property type="protein sequence ID" value="RSH93600.1"/>
    <property type="molecule type" value="Genomic_DNA"/>
</dbReference>
<protein>
    <recommendedName>
        <fullName evidence="4">Phytanoyl-CoA dioxygenase family protein</fullName>
    </recommendedName>
</protein>
<reference evidence="2 3" key="1">
    <citation type="submission" date="2018-11" db="EMBL/GenBank/DDBJ databases">
        <title>Genome sequence of Saitozyma podzolica DSM 27192.</title>
        <authorList>
            <person name="Aliyu H."/>
            <person name="Gorte O."/>
            <person name="Ochsenreither K."/>
        </authorList>
    </citation>
    <scope>NUCLEOTIDE SEQUENCE [LARGE SCALE GENOMIC DNA]</scope>
    <source>
        <strain evidence="2 3">DSM 27192</strain>
    </source>
</reference>